<proteinExistence type="predicted"/>
<organism evidence="1">
    <name type="scientific">Paenibacillus sp. SYP-B3998</name>
    <dbReference type="NCBI Taxonomy" id="2678564"/>
    <lineage>
        <taxon>Bacteria</taxon>
        <taxon>Bacillati</taxon>
        <taxon>Bacillota</taxon>
        <taxon>Bacilli</taxon>
        <taxon>Bacillales</taxon>
        <taxon>Paenibacillaceae</taxon>
        <taxon>Paenibacillus</taxon>
    </lineage>
</organism>
<sequence>MVRLMNQIKDLQKLIKLTGDRAKLDAKANETYIVYKNAKGQIIKEYNNGHVIPVTGQDSPHA</sequence>
<gene>
    <name evidence="1" type="ORF">GK047_25985</name>
</gene>
<reference evidence="1" key="1">
    <citation type="submission" date="2020-02" db="EMBL/GenBank/DDBJ databases">
        <authorList>
            <person name="Shen X.-R."/>
            <person name="Zhang Y.-X."/>
        </authorList>
    </citation>
    <scope>NUCLEOTIDE SEQUENCE</scope>
    <source>
        <strain evidence="1">SYP-B3998</strain>
    </source>
</reference>
<name>A0A6G4A6Y7_9BACL</name>
<comment type="caution">
    <text evidence="1">The sequence shown here is derived from an EMBL/GenBank/DDBJ whole genome shotgun (WGS) entry which is preliminary data.</text>
</comment>
<evidence type="ECO:0000313" key="1">
    <source>
        <dbReference type="EMBL" id="NEW09397.1"/>
    </source>
</evidence>
<dbReference type="AlphaFoldDB" id="A0A6G4A6Y7"/>
<dbReference type="EMBL" id="JAAIKC010000017">
    <property type="protein sequence ID" value="NEW09397.1"/>
    <property type="molecule type" value="Genomic_DNA"/>
</dbReference>
<evidence type="ECO:0008006" key="2">
    <source>
        <dbReference type="Google" id="ProtNLM"/>
    </source>
</evidence>
<protein>
    <recommendedName>
        <fullName evidence="2">Bacterial toxin 50 domain-containing protein</fullName>
    </recommendedName>
</protein>
<accession>A0A6G4A6Y7</accession>